<sequence length="612" mass="68310">MNWTVYCKESNSFENKNKHCEVEQRLLIRAWTGDQIIVTSMKSLMKPAIFISALVAALILTPYGVKGYDGDDFFSELEDLENLPTEPPPTTTLTPTRGSSSADGNPFVPVVDATGTILANYTPEIGYKMADKLSDQIRLFLKHFQQKDPIGIPGAVLPDPMPLQDLSKSMGLLGSVSFKNVKLYELSQFRLTHINTDLEHMQVYVEIEMKRLVSLGDYSMKTMMKNAKGPFNITMVNVVAEGAVALERDEATGQLQATDSQMDMSCQNIIIDLKNSGMAAFVDSLGPFMFQSIKPVLLRKLNTDIRADVNKQIKKFTAKIPKDVSPLDLGIQEARRYMRKNHYDPYQLKNYSYKINLMRINVSDLWIEGLSNFNRVGDLSLSMDKGIIQFGVHVITSRLTGSFNWSVQFSNKRNIVETGKLKYTVDYLQVRLSVNQSVNINHKPVINDIDLSVGKIIVKHDGLKAFDFIIDNVVNHYVPDLLKFIIIDSIEVPLKVKAQDILEHSLVDNYSIDAILNEKVLPQLDEFVLNHAANKTYEPVVYDTTPIALKLTTTLPTTTPVTTTGEATTSAGPIETVVDTTTTNSTVSMPETNTKEPTTLIVETTTTAGLYT</sequence>
<proteinExistence type="predicted"/>
<accession>A0A8D9EF24</accession>
<dbReference type="InterPro" id="IPR038606">
    <property type="entry name" value="To_sf"/>
</dbReference>
<dbReference type="Pfam" id="PF16984">
    <property type="entry name" value="Grp7_allergen"/>
    <property type="match status" value="1"/>
</dbReference>
<evidence type="ECO:0000256" key="2">
    <source>
        <dbReference type="SAM" id="Phobius"/>
    </source>
</evidence>
<dbReference type="AlphaFoldDB" id="A0A8D9EF24"/>
<dbReference type="Pfam" id="PF06585">
    <property type="entry name" value="JHBP"/>
    <property type="match status" value="1"/>
</dbReference>
<dbReference type="SMART" id="SM00700">
    <property type="entry name" value="JHBP"/>
    <property type="match status" value="1"/>
</dbReference>
<dbReference type="InterPro" id="IPR010562">
    <property type="entry name" value="Haemolymph_juvenile_hormone-bd"/>
</dbReference>
<dbReference type="InterPro" id="IPR017943">
    <property type="entry name" value="Bactericidal_perm-incr_a/b_dom"/>
</dbReference>
<keyword evidence="2" id="KW-0472">Membrane</keyword>
<dbReference type="InterPro" id="IPR020234">
    <property type="entry name" value="Mite_allergen_group-7"/>
</dbReference>
<name>A0A8D9EF24_9HEMI</name>
<keyword evidence="2" id="KW-1133">Transmembrane helix</keyword>
<evidence type="ECO:0000313" key="3">
    <source>
        <dbReference type="EMBL" id="CAG6749400.1"/>
    </source>
</evidence>
<dbReference type="InterPro" id="IPR038602">
    <property type="entry name" value="Mite_allergen_7_sf"/>
</dbReference>
<dbReference type="EMBL" id="HBUF01523204">
    <property type="protein sequence ID" value="CAG6749400.1"/>
    <property type="molecule type" value="Transcribed_RNA"/>
</dbReference>
<feature type="transmembrane region" description="Helical" evidence="2">
    <location>
        <begin position="48"/>
        <end position="65"/>
    </location>
</feature>
<evidence type="ECO:0000256" key="1">
    <source>
        <dbReference type="SAM" id="MobiDB-lite"/>
    </source>
</evidence>
<dbReference type="Gene3D" id="3.15.10.50">
    <property type="match status" value="1"/>
</dbReference>
<keyword evidence="2" id="KW-0812">Transmembrane</keyword>
<dbReference type="SUPFAM" id="SSF55394">
    <property type="entry name" value="Bactericidal permeability-increasing protein, BPI"/>
    <property type="match status" value="1"/>
</dbReference>
<dbReference type="GO" id="GO:0008289">
    <property type="term" value="F:lipid binding"/>
    <property type="evidence" value="ECO:0007669"/>
    <property type="project" value="InterPro"/>
</dbReference>
<dbReference type="Gene3D" id="3.15.10.30">
    <property type="entry name" value="Haemolymph juvenile hormone binding protein"/>
    <property type="match status" value="1"/>
</dbReference>
<protein>
    <submittedName>
        <fullName evidence="3">Uncharacterized protein</fullName>
    </submittedName>
</protein>
<dbReference type="PANTHER" id="PTHR11008:SF13">
    <property type="entry name" value="FI04421P"/>
    <property type="match status" value="1"/>
</dbReference>
<feature type="region of interest" description="Disordered" evidence="1">
    <location>
        <begin position="80"/>
        <end position="104"/>
    </location>
</feature>
<reference evidence="3" key="1">
    <citation type="submission" date="2021-05" db="EMBL/GenBank/DDBJ databases">
        <authorList>
            <person name="Alioto T."/>
            <person name="Alioto T."/>
            <person name="Gomez Garrido J."/>
        </authorList>
    </citation>
    <scope>NUCLEOTIDE SEQUENCE</scope>
</reference>
<dbReference type="PANTHER" id="PTHR11008">
    <property type="entry name" value="PROTEIN TAKEOUT-LIKE PROTEIN"/>
    <property type="match status" value="1"/>
</dbReference>
<organism evidence="3">
    <name type="scientific">Cacopsylla melanoneura</name>
    <dbReference type="NCBI Taxonomy" id="428564"/>
    <lineage>
        <taxon>Eukaryota</taxon>
        <taxon>Metazoa</taxon>
        <taxon>Ecdysozoa</taxon>
        <taxon>Arthropoda</taxon>
        <taxon>Hexapoda</taxon>
        <taxon>Insecta</taxon>
        <taxon>Pterygota</taxon>
        <taxon>Neoptera</taxon>
        <taxon>Paraneoptera</taxon>
        <taxon>Hemiptera</taxon>
        <taxon>Sternorrhyncha</taxon>
        <taxon>Psylloidea</taxon>
        <taxon>Psyllidae</taxon>
        <taxon>Psyllinae</taxon>
        <taxon>Cacopsylla</taxon>
    </lineage>
</organism>